<evidence type="ECO:0000256" key="6">
    <source>
        <dbReference type="ARBA" id="ARBA00022548"/>
    </source>
</evidence>
<evidence type="ECO:0000256" key="19">
    <source>
        <dbReference type="ARBA" id="ARBA00045958"/>
    </source>
</evidence>
<evidence type="ECO:0000256" key="8">
    <source>
        <dbReference type="ARBA" id="ARBA00022692"/>
    </source>
</evidence>
<protein>
    <recommendedName>
        <fullName evidence="5">Sterol regulatory element-binding protein cleavage-activating protein</fullName>
    </recommendedName>
</protein>
<dbReference type="GO" id="GO:0000139">
    <property type="term" value="C:Golgi membrane"/>
    <property type="evidence" value="ECO:0007669"/>
    <property type="project" value="UniProtKB-SubCell"/>
</dbReference>
<feature type="transmembrane region" description="Helical" evidence="22">
    <location>
        <begin position="273"/>
        <end position="291"/>
    </location>
</feature>
<comment type="function">
    <text evidence="19">Escort protein required for cholesterol as well as lipid homeostasis. Regulates export of the SCAP-SREBP complex from the endoplasmic reticulum to the Golgi upon low cholesterol, thereby regulating the processing of sterol regulatory element-binding proteins (SREBPs) SREBF1/SREBP1 and SREBF2/SREBP2. At high sterol concentrations, formation of a ternary complex with INSIG (INSIG1 or INSIG2) leads to mask the ER export signal in SCAP, promoting retention of the complex in the endoplasmic reticulum. Low sterol concentrations trigger release of INSIG, a conformational change in the SSD domain of SCAP, unmasking of the ER export signal, promoting recruitment into COPII-coated vesicles and transport of the SCAP-SREBP to the Golgi: in the Golgi, SREBPs are then processed, releasing the transcription factor fragment of SREBPs from the membrane, its import into the nucleus and up-regulation of LDLR, INSIG1 and the mevalonate pathway. Binds cholesterol via its SSD domain.</text>
</comment>
<dbReference type="InterPro" id="IPR057041">
    <property type="entry name" value="SCAP_N"/>
</dbReference>
<feature type="transmembrane region" description="Helical" evidence="22">
    <location>
        <begin position="408"/>
        <end position="430"/>
    </location>
</feature>
<dbReference type="InterPro" id="IPR057042">
    <property type="entry name" value="Beta-prop_SCAP"/>
</dbReference>
<keyword evidence="11 22" id="KW-1133">Transmembrane helix</keyword>
<dbReference type="PANTHER" id="PTHR46378:SF1">
    <property type="entry name" value="STEROL REGULATORY ELEMENT-BINDING PROTEIN CLEAVAGE-ACTIVATING PROTEIN"/>
    <property type="match status" value="1"/>
</dbReference>
<dbReference type="PROSITE" id="PS50156">
    <property type="entry name" value="SSD"/>
    <property type="match status" value="1"/>
</dbReference>
<dbReference type="GO" id="GO:0012507">
    <property type="term" value="C:ER to Golgi transport vesicle membrane"/>
    <property type="evidence" value="ECO:0007669"/>
    <property type="project" value="UniProtKB-SubCell"/>
</dbReference>
<evidence type="ECO:0000256" key="10">
    <source>
        <dbReference type="ARBA" id="ARBA00022824"/>
    </source>
</evidence>
<gene>
    <name evidence="24" type="ORF">KQX54_017493</name>
</gene>
<dbReference type="GO" id="GO:0032934">
    <property type="term" value="F:sterol binding"/>
    <property type="evidence" value="ECO:0007669"/>
    <property type="project" value="InterPro"/>
</dbReference>
<reference evidence="24 25" key="1">
    <citation type="journal article" date="2021" name="J. Hered.">
        <title>A chromosome-level genome assembly of the parasitoid wasp, Cotesia glomerata (Hymenoptera: Braconidae).</title>
        <authorList>
            <person name="Pinto B.J."/>
            <person name="Weis J.J."/>
            <person name="Gamble T."/>
            <person name="Ode P.J."/>
            <person name="Paul R."/>
            <person name="Zaspel J.M."/>
        </authorList>
    </citation>
    <scope>NUCLEOTIDE SEQUENCE [LARGE SCALE GENOMIC DNA]</scope>
    <source>
        <strain evidence="24">CgM1</strain>
    </source>
</reference>
<dbReference type="Gene3D" id="2.130.10.10">
    <property type="entry name" value="YVTN repeat-like/Quinoprotein amine dehydrogenase"/>
    <property type="match status" value="2"/>
</dbReference>
<dbReference type="InterPro" id="IPR000731">
    <property type="entry name" value="SSD"/>
</dbReference>
<evidence type="ECO:0000256" key="15">
    <source>
        <dbReference type="ARBA" id="ARBA00023136"/>
    </source>
</evidence>
<dbReference type="EMBL" id="JAHXZJ010001864">
    <property type="protein sequence ID" value="KAH0550117.1"/>
    <property type="molecule type" value="Genomic_DNA"/>
</dbReference>
<keyword evidence="16" id="KW-1207">Sterol metabolism</keyword>
<feature type="transmembrane region" description="Helical" evidence="22">
    <location>
        <begin position="303"/>
        <end position="327"/>
    </location>
</feature>
<dbReference type="SUPFAM" id="SSF82866">
    <property type="entry name" value="Multidrug efflux transporter AcrB transmembrane domain"/>
    <property type="match status" value="1"/>
</dbReference>
<feature type="transmembrane region" description="Helical" evidence="22">
    <location>
        <begin position="339"/>
        <end position="363"/>
    </location>
</feature>
<keyword evidence="13" id="KW-0443">Lipid metabolism</keyword>
<keyword evidence="17" id="KW-0325">Glycoprotein</keyword>
<evidence type="ECO:0000256" key="1">
    <source>
        <dbReference type="ARBA" id="ARBA00004477"/>
    </source>
</evidence>
<dbReference type="PROSITE" id="PS50082">
    <property type="entry name" value="WD_REPEATS_2"/>
    <property type="match status" value="1"/>
</dbReference>
<feature type="region of interest" description="Disordered" evidence="21">
    <location>
        <begin position="849"/>
        <end position="880"/>
    </location>
</feature>
<keyword evidence="14" id="KW-0446">Lipid-binding</keyword>
<sequence length="1357" mass="152731">MSRSLPDRVAGLYYAHGLFCSSHPVAILSLAISIILICCYPLINLPMPGNTPKVVINTTVTNGSNRSESSLLYVQQVSLRVGVVPWAEDLALSDAFRAPLYEVFNLLEIIQNYQDPETLKTLGNVCLHIEAVKKRNYKKSEILPEYNCLVLSPANLWQQSIEMFNRDTDILGTIFSYQNLQKGKISLAEMVFGMNLKETGVRRYPVRVRQRILQFAVTIFLKEYNPRFIEGLKNRLTTYYNLHQSKEKLGNTSLPPDETLHIFYPGEFNYSDFFPLMMTFFALFFYVYFSVRKMELIKSKVGVAFSATFTVISSLSMTVGICFFFGLTLSLSGKEVFPYLVIIVGLENVLILTKSVVSTPAHLDVKIRVAQGLSKEGWSITKNLLTEVTILTIGLFTFVPAIQEFCIFAIVGLLNDFFLQMVFFSTILAVDIRRTEFSSDNTKFHFTNFPSMRKQQFSSTIINHSNKKPNIIRSKSHPRLNGMTSSGPTNVIAPTSQNTYTLVKIPKRLRLVHFWARTRIFQRAFMVWMVVWISMIIYNSGIIEHLIHLSDTLKSDSEMYGYTVDRQRTFKNYVELKTTKPVIATTILPSVFNNSNNINFLNNSNSDDNNNFSQSVGTNNNNRGHDTNNITEELNKLKLVDFPPWNRLSLYHWSSIIAMYNISIAGEHITVLPTIKIAHAVNPQVARQISNPDDIQQFQWQSLATAALDPLDFSDIEVPTRESRGFNTDAPFVPSSPMEIFLATLLCLVSVIVVVYTMVVLYRCICTRNYAEWRASWHQQEKSQDSSTQLVLEALPLILDGHTQEIECLATDGNTIASTCLAGHIKVWDATTGDMLSHIDRKKFFSTPHRDAINATPDPDELMSDYESGSPPSRGEFDSQHSFGLYSAATGPQKSPGSNNYQRIEKIKKRHSTHSLDYEYHQINEFPQNEKRKSLGRLSNRGFELPDFRPLINTKFNNSPVPISAKKNYENGFDYGDNYKKLFTEHIKTLDDIDKCGSSEYLTGSTGTLNNNDLLTDSATSLNTNKTTQSYNIAPIWCVDYQDNIIVVGCANGALEFWEGTTGLLKCFFDDGSGLGISAVKLVYNRVVAAKLNGSVDFLELEQHSEGHHVGWGFTSGRRTHVRTGSAGSPMDLNLQPPAKEEFRCIKKGSHRAHQQAITVLDSEGGRVVTGSQDHTLKVFRLEDLVPMYTLHGHCGPISCLFIDRISPMTSGSGSQDGLLCVWDLLNGTCVYSIQAHDGAIAAITCSASYVISIGTDERLCVWERFQGHLLHTLPAHRAAYSLQLVMLTHQLLITSNQGSLVVWDVRTGEPMREVRLGHKDSCVYVKQMLALRDSIVCDFGRQLCIVRFPLVSDKLD</sequence>
<dbReference type="PANTHER" id="PTHR46378">
    <property type="entry name" value="STEROL REGULATORY ELEMENT-BINDING PROTEIN CLEAVAGE-ACTIVATING PROTEIN"/>
    <property type="match status" value="1"/>
</dbReference>
<keyword evidence="6" id="KW-0153">Cholesterol metabolism</keyword>
<keyword evidence="25" id="KW-1185">Reference proteome</keyword>
<dbReference type="SMART" id="SM00320">
    <property type="entry name" value="WD40"/>
    <property type="match status" value="6"/>
</dbReference>
<dbReference type="GO" id="GO:0045540">
    <property type="term" value="P:regulation of cholesterol biosynthetic process"/>
    <property type="evidence" value="ECO:0007669"/>
    <property type="project" value="TreeGrafter"/>
</dbReference>
<feature type="domain" description="SSD" evidence="23">
    <location>
        <begin position="272"/>
        <end position="430"/>
    </location>
</feature>
<feature type="region of interest" description="Disordered" evidence="21">
    <location>
        <begin position="609"/>
        <end position="628"/>
    </location>
</feature>
<evidence type="ECO:0000256" key="12">
    <source>
        <dbReference type="ARBA" id="ARBA00023034"/>
    </source>
</evidence>
<evidence type="ECO:0000256" key="14">
    <source>
        <dbReference type="ARBA" id="ARBA00023121"/>
    </source>
</evidence>
<dbReference type="InterPro" id="IPR053958">
    <property type="entry name" value="HMGCR/SNAP/NPC1-like_SSD"/>
</dbReference>
<comment type="caution">
    <text evidence="24">The sequence shown here is derived from an EMBL/GenBank/DDBJ whole genome shotgun (WGS) entry which is preliminary data.</text>
</comment>
<evidence type="ECO:0000256" key="18">
    <source>
        <dbReference type="ARBA" id="ARBA00023221"/>
    </source>
</evidence>
<keyword evidence="18" id="KW-0753">Steroid metabolism</keyword>
<comment type="subcellular location">
    <subcellularLocation>
        <location evidence="2">Cytoplasmic vesicle</location>
        <location evidence="2">COPII-coated vesicle membrane</location>
        <topology evidence="2">Multi-pass membrane protein</topology>
    </subcellularLocation>
    <subcellularLocation>
        <location evidence="1">Endoplasmic reticulum membrane</location>
        <topology evidence="1">Multi-pass membrane protein</topology>
    </subcellularLocation>
    <subcellularLocation>
        <location evidence="3">Golgi apparatus membrane</location>
        <topology evidence="3">Multi-pass membrane protein</topology>
    </subcellularLocation>
</comment>
<feature type="transmembrane region" description="Helical" evidence="22">
    <location>
        <begin position="12"/>
        <end position="43"/>
    </location>
</feature>
<dbReference type="InterPro" id="IPR015943">
    <property type="entry name" value="WD40/YVTN_repeat-like_dom_sf"/>
</dbReference>
<feature type="transmembrane region" description="Helical" evidence="22">
    <location>
        <begin position="384"/>
        <end position="402"/>
    </location>
</feature>
<dbReference type="GO" id="GO:0008203">
    <property type="term" value="P:cholesterol metabolic process"/>
    <property type="evidence" value="ECO:0007669"/>
    <property type="project" value="UniProtKB-KW"/>
</dbReference>
<evidence type="ECO:0000256" key="17">
    <source>
        <dbReference type="ARBA" id="ARBA00023180"/>
    </source>
</evidence>
<keyword evidence="15 22" id="KW-0472">Membrane</keyword>
<dbReference type="Proteomes" id="UP000826195">
    <property type="component" value="Unassembled WGS sequence"/>
</dbReference>
<evidence type="ECO:0000256" key="13">
    <source>
        <dbReference type="ARBA" id="ARBA00023098"/>
    </source>
</evidence>
<feature type="transmembrane region" description="Helical" evidence="22">
    <location>
        <begin position="520"/>
        <end position="538"/>
    </location>
</feature>
<comment type="similarity">
    <text evidence="4">Belongs to the WD repeat SCAP family.</text>
</comment>
<keyword evidence="9" id="KW-0677">Repeat</keyword>
<dbReference type="InterPro" id="IPR001680">
    <property type="entry name" value="WD40_rpt"/>
</dbReference>
<evidence type="ECO:0000256" key="3">
    <source>
        <dbReference type="ARBA" id="ARBA00004653"/>
    </source>
</evidence>
<evidence type="ECO:0000256" key="4">
    <source>
        <dbReference type="ARBA" id="ARBA00007410"/>
    </source>
</evidence>
<feature type="transmembrane region" description="Helical" evidence="22">
    <location>
        <begin position="740"/>
        <end position="762"/>
    </location>
</feature>
<dbReference type="Pfam" id="PF00400">
    <property type="entry name" value="WD40"/>
    <property type="match status" value="1"/>
</dbReference>
<organism evidence="24 25">
    <name type="scientific">Cotesia glomerata</name>
    <name type="common">Lepidopteran parasitic wasp</name>
    <name type="synonym">Apanteles glomeratus</name>
    <dbReference type="NCBI Taxonomy" id="32391"/>
    <lineage>
        <taxon>Eukaryota</taxon>
        <taxon>Metazoa</taxon>
        <taxon>Ecdysozoa</taxon>
        <taxon>Arthropoda</taxon>
        <taxon>Hexapoda</taxon>
        <taxon>Insecta</taxon>
        <taxon>Pterygota</taxon>
        <taxon>Neoptera</taxon>
        <taxon>Endopterygota</taxon>
        <taxon>Hymenoptera</taxon>
        <taxon>Apocrita</taxon>
        <taxon>Ichneumonoidea</taxon>
        <taxon>Braconidae</taxon>
        <taxon>Microgastrinae</taxon>
        <taxon>Cotesia</taxon>
    </lineage>
</organism>
<evidence type="ECO:0000256" key="5">
    <source>
        <dbReference type="ARBA" id="ARBA00019541"/>
    </source>
</evidence>
<evidence type="ECO:0000256" key="9">
    <source>
        <dbReference type="ARBA" id="ARBA00022737"/>
    </source>
</evidence>
<dbReference type="Pfam" id="PF12349">
    <property type="entry name" value="Sterol-sensing"/>
    <property type="match status" value="1"/>
</dbReference>
<evidence type="ECO:0000313" key="25">
    <source>
        <dbReference type="Proteomes" id="UP000826195"/>
    </source>
</evidence>
<evidence type="ECO:0000256" key="16">
    <source>
        <dbReference type="ARBA" id="ARBA00023166"/>
    </source>
</evidence>
<evidence type="ECO:0000256" key="7">
    <source>
        <dbReference type="ARBA" id="ARBA00022574"/>
    </source>
</evidence>
<evidence type="ECO:0000256" key="2">
    <source>
        <dbReference type="ARBA" id="ARBA00004557"/>
    </source>
</evidence>
<proteinExistence type="inferred from homology"/>
<keyword evidence="8 22" id="KW-0812">Transmembrane</keyword>
<keyword evidence="12" id="KW-0333">Golgi apparatus</keyword>
<keyword evidence="7 20" id="KW-0853">WD repeat</keyword>
<dbReference type="InterPro" id="IPR036322">
    <property type="entry name" value="WD40_repeat_dom_sf"/>
</dbReference>
<dbReference type="GO" id="GO:0005789">
    <property type="term" value="C:endoplasmic reticulum membrane"/>
    <property type="evidence" value="ECO:0007669"/>
    <property type="project" value="UniProtKB-SubCell"/>
</dbReference>
<evidence type="ECO:0000256" key="21">
    <source>
        <dbReference type="SAM" id="MobiDB-lite"/>
    </source>
</evidence>
<evidence type="ECO:0000313" key="24">
    <source>
        <dbReference type="EMBL" id="KAH0550117.1"/>
    </source>
</evidence>
<feature type="repeat" description="WD" evidence="20">
    <location>
        <begin position="799"/>
        <end position="838"/>
    </location>
</feature>
<accession>A0AAV7IG62</accession>
<dbReference type="GO" id="GO:0032933">
    <property type="term" value="P:SREBP signaling pathway"/>
    <property type="evidence" value="ECO:0007669"/>
    <property type="project" value="InterPro"/>
</dbReference>
<evidence type="ECO:0000256" key="20">
    <source>
        <dbReference type="PROSITE-ProRule" id="PRU00221"/>
    </source>
</evidence>
<dbReference type="Pfam" id="PF24017">
    <property type="entry name" value="Beta-prop_SCAP"/>
    <property type="match status" value="1"/>
</dbReference>
<name>A0AAV7IG62_COTGL</name>
<keyword evidence="10" id="KW-0256">Endoplasmic reticulum</keyword>
<evidence type="ECO:0000256" key="22">
    <source>
        <dbReference type="SAM" id="Phobius"/>
    </source>
</evidence>
<evidence type="ECO:0000256" key="11">
    <source>
        <dbReference type="ARBA" id="ARBA00022989"/>
    </source>
</evidence>
<dbReference type="Pfam" id="PF24006">
    <property type="entry name" value="SCAP_N"/>
    <property type="match status" value="1"/>
</dbReference>
<evidence type="ECO:0000259" key="23">
    <source>
        <dbReference type="PROSITE" id="PS50156"/>
    </source>
</evidence>
<dbReference type="SUPFAM" id="SSF50978">
    <property type="entry name" value="WD40 repeat-like"/>
    <property type="match status" value="1"/>
</dbReference>
<dbReference type="GO" id="GO:0032936">
    <property type="term" value="C:SREBP-SCAP complex"/>
    <property type="evidence" value="ECO:0007669"/>
    <property type="project" value="TreeGrafter"/>
</dbReference>
<dbReference type="InterPro" id="IPR030225">
    <property type="entry name" value="SCAP"/>
</dbReference>